<evidence type="ECO:0000256" key="3">
    <source>
        <dbReference type="ARBA" id="ARBA00022692"/>
    </source>
</evidence>
<dbReference type="RefSeq" id="WP_339891271.1">
    <property type="nucleotide sequence ID" value="NZ_CAXBCE010000018.1"/>
</dbReference>
<dbReference type="PANTHER" id="PTHR36115">
    <property type="entry name" value="PROLINE-RICH ANTIGEN HOMOLOG-RELATED"/>
    <property type="match status" value="1"/>
</dbReference>
<feature type="transmembrane region" description="Helical" evidence="6">
    <location>
        <begin position="56"/>
        <end position="74"/>
    </location>
</feature>
<feature type="transmembrane region" description="Helical" evidence="6">
    <location>
        <begin position="103"/>
        <end position="125"/>
    </location>
</feature>
<evidence type="ECO:0000256" key="4">
    <source>
        <dbReference type="ARBA" id="ARBA00022989"/>
    </source>
</evidence>
<organism evidence="8 9">
    <name type="scientific">Neptuniibacter pectenicola</name>
    <dbReference type="NCBI Taxonomy" id="1806669"/>
    <lineage>
        <taxon>Bacteria</taxon>
        <taxon>Pseudomonadati</taxon>
        <taxon>Pseudomonadota</taxon>
        <taxon>Gammaproteobacteria</taxon>
        <taxon>Oceanospirillales</taxon>
        <taxon>Oceanospirillaceae</taxon>
        <taxon>Neptuniibacter</taxon>
    </lineage>
</organism>
<dbReference type="EMBL" id="JBBMRA010000014">
    <property type="protein sequence ID" value="MEM5537405.1"/>
    <property type="molecule type" value="Genomic_DNA"/>
</dbReference>
<gene>
    <name evidence="8" type="ORF">WNY58_13500</name>
</gene>
<sequence length="152" mass="17350">MTRSFKETYSDIKIASPLKRLGAFIYDMMLIIALLMVSTGIITMGFNDGESVQGPLFQSFLFILVYLFLSFFWMRNGQTLGMLAWRLRVQTTEGERLNAKQCLLRYIVGILSLLAGGVGFLWMFISKQKMTWHDLASGTHVVELPKRAKILE</sequence>
<keyword evidence="5 6" id="KW-0472">Membrane</keyword>
<feature type="transmembrane region" description="Helical" evidence="6">
    <location>
        <begin position="21"/>
        <end position="44"/>
    </location>
</feature>
<dbReference type="Proteomes" id="UP001449225">
    <property type="component" value="Unassembled WGS sequence"/>
</dbReference>
<protein>
    <submittedName>
        <fullName evidence="8">RDD family protein</fullName>
    </submittedName>
</protein>
<keyword evidence="2" id="KW-1003">Cell membrane</keyword>
<dbReference type="InterPro" id="IPR051791">
    <property type="entry name" value="Pra-immunoreactive"/>
</dbReference>
<comment type="subcellular location">
    <subcellularLocation>
        <location evidence="1">Cell membrane</location>
        <topology evidence="1">Multi-pass membrane protein</topology>
    </subcellularLocation>
</comment>
<evidence type="ECO:0000256" key="2">
    <source>
        <dbReference type="ARBA" id="ARBA00022475"/>
    </source>
</evidence>
<feature type="domain" description="RDD" evidence="7">
    <location>
        <begin position="15"/>
        <end position="138"/>
    </location>
</feature>
<accession>A0ABU9TUL4</accession>
<evidence type="ECO:0000313" key="8">
    <source>
        <dbReference type="EMBL" id="MEM5537405.1"/>
    </source>
</evidence>
<dbReference type="Pfam" id="PF06271">
    <property type="entry name" value="RDD"/>
    <property type="match status" value="1"/>
</dbReference>
<name>A0ABU9TUL4_9GAMM</name>
<proteinExistence type="predicted"/>
<evidence type="ECO:0000256" key="5">
    <source>
        <dbReference type="ARBA" id="ARBA00023136"/>
    </source>
</evidence>
<reference evidence="8 9" key="1">
    <citation type="submission" date="2024-03" db="EMBL/GenBank/DDBJ databases">
        <title>Community enrichment and isolation of bacterial strains for fucoidan degradation.</title>
        <authorList>
            <person name="Sichert A."/>
        </authorList>
    </citation>
    <scope>NUCLEOTIDE SEQUENCE [LARGE SCALE GENOMIC DNA]</scope>
    <source>
        <strain evidence="8 9">AS76</strain>
    </source>
</reference>
<evidence type="ECO:0000259" key="7">
    <source>
        <dbReference type="Pfam" id="PF06271"/>
    </source>
</evidence>
<dbReference type="InterPro" id="IPR010432">
    <property type="entry name" value="RDD"/>
</dbReference>
<evidence type="ECO:0000256" key="1">
    <source>
        <dbReference type="ARBA" id="ARBA00004651"/>
    </source>
</evidence>
<dbReference type="PANTHER" id="PTHR36115:SF10">
    <property type="entry name" value="RDD DOMAIN-CONTAINING PROTEIN"/>
    <property type="match status" value="1"/>
</dbReference>
<comment type="caution">
    <text evidence="8">The sequence shown here is derived from an EMBL/GenBank/DDBJ whole genome shotgun (WGS) entry which is preliminary data.</text>
</comment>
<evidence type="ECO:0000256" key="6">
    <source>
        <dbReference type="SAM" id="Phobius"/>
    </source>
</evidence>
<keyword evidence="3 6" id="KW-0812">Transmembrane</keyword>
<keyword evidence="9" id="KW-1185">Reference proteome</keyword>
<keyword evidence="4 6" id="KW-1133">Transmembrane helix</keyword>
<evidence type="ECO:0000313" key="9">
    <source>
        <dbReference type="Proteomes" id="UP001449225"/>
    </source>
</evidence>